<keyword evidence="3 6" id="KW-0732">Signal</keyword>
<dbReference type="InterPro" id="IPR017853">
    <property type="entry name" value="GH"/>
</dbReference>
<dbReference type="Pfam" id="PF01120">
    <property type="entry name" value="Alpha_L_fucos"/>
    <property type="match status" value="2"/>
</dbReference>
<accession>A0A939PNK7</accession>
<dbReference type="PANTHER" id="PTHR10030:SF37">
    <property type="entry name" value="ALPHA-L-FUCOSIDASE-RELATED"/>
    <property type="match status" value="1"/>
</dbReference>
<keyword evidence="5" id="KW-0326">Glycosidase</keyword>
<dbReference type="PANTHER" id="PTHR10030">
    <property type="entry name" value="ALPHA-L-FUCOSIDASE"/>
    <property type="match status" value="1"/>
</dbReference>
<reference evidence="8" key="1">
    <citation type="submission" date="2021-03" db="EMBL/GenBank/DDBJ databases">
        <authorList>
            <person name="Kanchanasin P."/>
            <person name="Saeng-In P."/>
            <person name="Phongsopitanun W."/>
            <person name="Yuki M."/>
            <person name="Kudo T."/>
            <person name="Ohkuma M."/>
            <person name="Tanasupawat S."/>
        </authorList>
    </citation>
    <scope>NUCLEOTIDE SEQUENCE</scope>
    <source>
        <strain evidence="8">GKU 128</strain>
    </source>
</reference>
<gene>
    <name evidence="8" type="ORF">J4573_32570</name>
</gene>
<evidence type="ECO:0000256" key="5">
    <source>
        <dbReference type="ARBA" id="ARBA00023295"/>
    </source>
</evidence>
<organism evidence="8 9">
    <name type="scientific">Actinomadura barringtoniae</name>
    <dbReference type="NCBI Taxonomy" id="1427535"/>
    <lineage>
        <taxon>Bacteria</taxon>
        <taxon>Bacillati</taxon>
        <taxon>Actinomycetota</taxon>
        <taxon>Actinomycetes</taxon>
        <taxon>Streptosporangiales</taxon>
        <taxon>Thermomonosporaceae</taxon>
        <taxon>Actinomadura</taxon>
    </lineage>
</organism>
<dbReference type="AlphaFoldDB" id="A0A939PNK7"/>
<evidence type="ECO:0000256" key="2">
    <source>
        <dbReference type="ARBA" id="ARBA00012662"/>
    </source>
</evidence>
<keyword evidence="9" id="KW-1185">Reference proteome</keyword>
<feature type="chain" id="PRO_5038984116" description="alpha-L-fucosidase" evidence="6">
    <location>
        <begin position="22"/>
        <end position="621"/>
    </location>
</feature>
<dbReference type="GO" id="GO:0006004">
    <property type="term" value="P:fucose metabolic process"/>
    <property type="evidence" value="ECO:0007669"/>
    <property type="project" value="TreeGrafter"/>
</dbReference>
<dbReference type="Gene3D" id="2.60.120.260">
    <property type="entry name" value="Galactose-binding domain-like"/>
    <property type="match status" value="1"/>
</dbReference>
<sequence length="621" mass="68182">MRHPYLGASLLSIALATPAFAFATPALAAVPAHAYAPAHAAAPAHAEAVGCTDPIKPASVMKIEACDTPERIVEKAAHIVPRKGQLDWQRKELTTFTHFGMNTFTNREWGSGAEDEATFAPKSLDVDQWMRAYKAAGAKQAMFTVKHHDGFVLYPTRYSNHSVIASPWWVRTQQCSPQQAAKVKAARSKAASSRGTDASAYWQSRAAGCENQAGDILGDYVRAARKAGLRVGVYISPADGSELPHAWHRDWVKKVVAKHDAGKPLSIEEQATYDDRDRDPGGMGRYGSGSAIVDRTIPTLVKNDDRARAVAKGKLPSFKVKTDDYNAYYLNQIYELFTQYGPIDELWLDGANPWSGEGITEKYDFTAWFDLIHKLSPNTVVFGGPQGIRWIGNERGVARPTEWSVTPATADPNSYHNEWLLPEGASVDDIGSRAKITAPAAKYLQWFPGEADVSQRPGWFFHPDEKPKTPAQLVSLYDQSVGRNASLLLNVPPATDGRVADEDVASLTSFGTAIRETYRRDLAAGARQKPGGVYELSKARTFDRIRLGEDISRGQHVEGFTIEAWDGTSWKQITQGTTIGHSRILALPAPVTADKLRVTVTQTRATPYISTFGLYRTADPR</sequence>
<comment type="similarity">
    <text evidence="1">Belongs to the glycosyl hydrolase 29 family.</text>
</comment>
<dbReference type="InterPro" id="IPR000933">
    <property type="entry name" value="Glyco_hydro_29"/>
</dbReference>
<dbReference type="EMBL" id="JAGEOJ010000014">
    <property type="protein sequence ID" value="MBO2451861.1"/>
    <property type="molecule type" value="Genomic_DNA"/>
</dbReference>
<dbReference type="Proteomes" id="UP000669179">
    <property type="component" value="Unassembled WGS sequence"/>
</dbReference>
<feature type="signal peptide" evidence="6">
    <location>
        <begin position="1"/>
        <end position="21"/>
    </location>
</feature>
<dbReference type="GO" id="GO:0016139">
    <property type="term" value="P:glycoside catabolic process"/>
    <property type="evidence" value="ECO:0007669"/>
    <property type="project" value="TreeGrafter"/>
</dbReference>
<evidence type="ECO:0000256" key="3">
    <source>
        <dbReference type="ARBA" id="ARBA00022729"/>
    </source>
</evidence>
<evidence type="ECO:0000256" key="4">
    <source>
        <dbReference type="ARBA" id="ARBA00022801"/>
    </source>
</evidence>
<dbReference type="Gene3D" id="3.20.20.80">
    <property type="entry name" value="Glycosidases"/>
    <property type="match status" value="2"/>
</dbReference>
<name>A0A939PNK7_9ACTN</name>
<keyword evidence="4" id="KW-0378">Hydrolase</keyword>
<dbReference type="SMART" id="SM00812">
    <property type="entry name" value="Alpha_L_fucos"/>
    <property type="match status" value="1"/>
</dbReference>
<evidence type="ECO:0000313" key="8">
    <source>
        <dbReference type="EMBL" id="MBO2451861.1"/>
    </source>
</evidence>
<protein>
    <recommendedName>
        <fullName evidence="2">alpha-L-fucosidase</fullName>
        <ecNumber evidence="2">3.2.1.51</ecNumber>
    </recommendedName>
</protein>
<dbReference type="InterPro" id="IPR057739">
    <property type="entry name" value="Glyco_hydro_29_N"/>
</dbReference>
<proteinExistence type="inferred from homology"/>
<evidence type="ECO:0000256" key="1">
    <source>
        <dbReference type="ARBA" id="ARBA00007951"/>
    </source>
</evidence>
<feature type="domain" description="Glycoside hydrolase family 29 N-terminal" evidence="7">
    <location>
        <begin position="90"/>
        <end position="163"/>
    </location>
</feature>
<evidence type="ECO:0000256" key="6">
    <source>
        <dbReference type="SAM" id="SignalP"/>
    </source>
</evidence>
<evidence type="ECO:0000313" key="9">
    <source>
        <dbReference type="Proteomes" id="UP000669179"/>
    </source>
</evidence>
<dbReference type="GO" id="GO:0004560">
    <property type="term" value="F:alpha-L-fucosidase activity"/>
    <property type="evidence" value="ECO:0007669"/>
    <property type="project" value="InterPro"/>
</dbReference>
<feature type="domain" description="Glycoside hydrolase family 29 N-terminal" evidence="7">
    <location>
        <begin position="202"/>
        <end position="380"/>
    </location>
</feature>
<dbReference type="RefSeq" id="WP_208259757.1">
    <property type="nucleotide sequence ID" value="NZ_JAGEOJ010000014.1"/>
</dbReference>
<dbReference type="SUPFAM" id="SSF51445">
    <property type="entry name" value="(Trans)glycosidases"/>
    <property type="match status" value="2"/>
</dbReference>
<dbReference type="EC" id="3.2.1.51" evidence="2"/>
<dbReference type="GO" id="GO:0005764">
    <property type="term" value="C:lysosome"/>
    <property type="evidence" value="ECO:0007669"/>
    <property type="project" value="TreeGrafter"/>
</dbReference>
<comment type="caution">
    <text evidence="8">The sequence shown here is derived from an EMBL/GenBank/DDBJ whole genome shotgun (WGS) entry which is preliminary data.</text>
</comment>
<evidence type="ECO:0000259" key="7">
    <source>
        <dbReference type="Pfam" id="PF01120"/>
    </source>
</evidence>